<evidence type="ECO:0000256" key="2">
    <source>
        <dbReference type="ARBA" id="ARBA00012643"/>
    </source>
</evidence>
<dbReference type="GO" id="GO:0008253">
    <property type="term" value="F:5'-nucleotidase activity"/>
    <property type="evidence" value="ECO:0007669"/>
    <property type="project" value="UniProtKB-EC"/>
</dbReference>
<dbReference type="Gene3D" id="3.60.21.10">
    <property type="match status" value="1"/>
</dbReference>
<dbReference type="AlphaFoldDB" id="A0A915JCU6"/>
<dbReference type="GO" id="GO:0005886">
    <property type="term" value="C:plasma membrane"/>
    <property type="evidence" value="ECO:0007669"/>
    <property type="project" value="TreeGrafter"/>
</dbReference>
<dbReference type="InterPro" id="IPR006179">
    <property type="entry name" value="5_nucleotidase/apyrase"/>
</dbReference>
<dbReference type="EC" id="3.1.3.5" evidence="2"/>
<name>A0A915JCU6_ROMCU</name>
<reference evidence="5" key="1">
    <citation type="submission" date="2022-11" db="UniProtKB">
        <authorList>
            <consortium name="WormBaseParasite"/>
        </authorList>
    </citation>
    <scope>IDENTIFICATION</scope>
</reference>
<accession>A0A915JCU6</accession>
<dbReference type="Pfam" id="PF00149">
    <property type="entry name" value="Metallophos"/>
    <property type="match status" value="1"/>
</dbReference>
<evidence type="ECO:0000259" key="3">
    <source>
        <dbReference type="Pfam" id="PF00149"/>
    </source>
</evidence>
<dbReference type="WBParaSite" id="nRc.2.0.1.t23625-RA">
    <property type="protein sequence ID" value="nRc.2.0.1.t23625-RA"/>
    <property type="gene ID" value="nRc.2.0.1.g23625"/>
</dbReference>
<dbReference type="Proteomes" id="UP000887565">
    <property type="component" value="Unplaced"/>
</dbReference>
<comment type="catalytic activity">
    <reaction evidence="1">
        <text>a ribonucleoside 5'-phosphate + H2O = a ribonucleoside + phosphate</text>
        <dbReference type="Rhea" id="RHEA:12484"/>
        <dbReference type="ChEBI" id="CHEBI:15377"/>
        <dbReference type="ChEBI" id="CHEBI:18254"/>
        <dbReference type="ChEBI" id="CHEBI:43474"/>
        <dbReference type="ChEBI" id="CHEBI:58043"/>
        <dbReference type="EC" id="3.1.3.5"/>
    </reaction>
</comment>
<dbReference type="PANTHER" id="PTHR11575">
    <property type="entry name" value="5'-NUCLEOTIDASE-RELATED"/>
    <property type="match status" value="1"/>
</dbReference>
<dbReference type="InterPro" id="IPR004843">
    <property type="entry name" value="Calcineurin-like_PHP"/>
</dbReference>
<organism evidence="4 5">
    <name type="scientific">Romanomermis culicivorax</name>
    <name type="common">Nematode worm</name>
    <dbReference type="NCBI Taxonomy" id="13658"/>
    <lineage>
        <taxon>Eukaryota</taxon>
        <taxon>Metazoa</taxon>
        <taxon>Ecdysozoa</taxon>
        <taxon>Nematoda</taxon>
        <taxon>Enoplea</taxon>
        <taxon>Dorylaimia</taxon>
        <taxon>Mermithida</taxon>
        <taxon>Mermithoidea</taxon>
        <taxon>Mermithidae</taxon>
        <taxon>Romanomermis</taxon>
    </lineage>
</organism>
<dbReference type="SUPFAM" id="SSF56300">
    <property type="entry name" value="Metallo-dependent phosphatases"/>
    <property type="match status" value="1"/>
</dbReference>
<protein>
    <recommendedName>
        <fullName evidence="2">5'-nucleotidase</fullName>
        <ecNumber evidence="2">3.1.3.5</ecNumber>
    </recommendedName>
</protein>
<evidence type="ECO:0000313" key="5">
    <source>
        <dbReference type="WBParaSite" id="nRc.2.0.1.t23625-RA"/>
    </source>
</evidence>
<dbReference type="PRINTS" id="PR01607">
    <property type="entry name" value="APYRASEFAMLY"/>
</dbReference>
<sequence>MLKYDAMSFGNHEFDDGLQKTIDGSEYIGLAPYLKEVDAPFVCSNIKTNKSEIDGLYQSYRILLNDDPKKRVGVVGYVTPETSQISHPGARIKFLDEIESLKIAVAKLNALGVKKIVAVGHSGYDKDKEICRKVPGVDVVVGGHTNSFLYSGEPPVNQTVDGDYPTVVKNLDGSNCLVVQSYAYGKYLGFLEVEFDDETGEVKNFRGNPMLMNNSYEDDPTVVEMLAPYQKIVDEYQRTVIGKTAVTLVGNR</sequence>
<keyword evidence="4" id="KW-1185">Reference proteome</keyword>
<feature type="domain" description="Calcineurin-like phosphoesterase" evidence="3">
    <location>
        <begin position="6"/>
        <end position="145"/>
    </location>
</feature>
<dbReference type="InterPro" id="IPR029052">
    <property type="entry name" value="Metallo-depent_PP-like"/>
</dbReference>
<proteinExistence type="predicted"/>
<dbReference type="OMA" id="KNDICRM"/>
<dbReference type="PANTHER" id="PTHR11575:SF24">
    <property type="entry name" value="5'-NUCLEOTIDASE"/>
    <property type="match status" value="1"/>
</dbReference>
<evidence type="ECO:0000256" key="1">
    <source>
        <dbReference type="ARBA" id="ARBA00000815"/>
    </source>
</evidence>
<evidence type="ECO:0000313" key="4">
    <source>
        <dbReference type="Proteomes" id="UP000887565"/>
    </source>
</evidence>
<dbReference type="GO" id="GO:0006196">
    <property type="term" value="P:AMP catabolic process"/>
    <property type="evidence" value="ECO:0007669"/>
    <property type="project" value="TreeGrafter"/>
</dbReference>